<dbReference type="Proteomes" id="UP001501371">
    <property type="component" value="Unassembled WGS sequence"/>
</dbReference>
<evidence type="ECO:0000256" key="1">
    <source>
        <dbReference type="SAM" id="SignalP"/>
    </source>
</evidence>
<evidence type="ECO:0008006" key="4">
    <source>
        <dbReference type="Google" id="ProtNLM"/>
    </source>
</evidence>
<sequence>MRLRRTLATAALSGTLALGATAVPAQASASKAAFEYVLSTTNGSATVYVHRDAGGGWSVCDDDSDGMRAMAEVRYNGQVLRLQTTSGYGSCSSDVNLYPSPVYGATISVKVWVQDGANGTPRFPNNGTYRW</sequence>
<protein>
    <recommendedName>
        <fullName evidence="4">Secreted protein</fullName>
    </recommendedName>
</protein>
<evidence type="ECO:0000313" key="3">
    <source>
        <dbReference type="Proteomes" id="UP001501371"/>
    </source>
</evidence>
<gene>
    <name evidence="2" type="ORF">GCM10009654_29790</name>
</gene>
<dbReference type="EMBL" id="BAAAKV010000024">
    <property type="protein sequence ID" value="GAA1170624.1"/>
    <property type="molecule type" value="Genomic_DNA"/>
</dbReference>
<name>A0ABN1UXP7_9ACTN</name>
<accession>A0ABN1UXP7</accession>
<reference evidence="2 3" key="1">
    <citation type="journal article" date="2019" name="Int. J. Syst. Evol. Microbiol.">
        <title>The Global Catalogue of Microorganisms (GCM) 10K type strain sequencing project: providing services to taxonomists for standard genome sequencing and annotation.</title>
        <authorList>
            <consortium name="The Broad Institute Genomics Platform"/>
            <consortium name="The Broad Institute Genome Sequencing Center for Infectious Disease"/>
            <person name="Wu L."/>
            <person name="Ma J."/>
        </authorList>
    </citation>
    <scope>NUCLEOTIDE SEQUENCE [LARGE SCALE GENOMIC DNA]</scope>
    <source>
        <strain evidence="2 3">JCM 12696</strain>
    </source>
</reference>
<feature type="chain" id="PRO_5046767547" description="Secreted protein" evidence="1">
    <location>
        <begin position="28"/>
        <end position="131"/>
    </location>
</feature>
<keyword evidence="3" id="KW-1185">Reference proteome</keyword>
<evidence type="ECO:0000313" key="2">
    <source>
        <dbReference type="EMBL" id="GAA1170624.1"/>
    </source>
</evidence>
<organism evidence="2 3">
    <name type="scientific">Streptomyces hebeiensis</name>
    <dbReference type="NCBI Taxonomy" id="229486"/>
    <lineage>
        <taxon>Bacteria</taxon>
        <taxon>Bacillati</taxon>
        <taxon>Actinomycetota</taxon>
        <taxon>Actinomycetes</taxon>
        <taxon>Kitasatosporales</taxon>
        <taxon>Streptomycetaceae</taxon>
        <taxon>Streptomyces</taxon>
    </lineage>
</organism>
<comment type="caution">
    <text evidence="2">The sequence shown here is derived from an EMBL/GenBank/DDBJ whole genome shotgun (WGS) entry which is preliminary data.</text>
</comment>
<feature type="signal peptide" evidence="1">
    <location>
        <begin position="1"/>
        <end position="27"/>
    </location>
</feature>
<keyword evidence="1" id="KW-0732">Signal</keyword>
<proteinExistence type="predicted"/>